<evidence type="ECO:0000256" key="1">
    <source>
        <dbReference type="ARBA" id="ARBA00006129"/>
    </source>
</evidence>
<evidence type="ECO:0008006" key="6">
    <source>
        <dbReference type="Google" id="ProtNLM"/>
    </source>
</evidence>
<dbReference type="Gene3D" id="3.30.420.40">
    <property type="match status" value="2"/>
</dbReference>
<proteinExistence type="inferred from homology"/>
<feature type="domain" description="Carbamoyltransferase" evidence="2">
    <location>
        <begin position="3"/>
        <end position="335"/>
    </location>
</feature>
<evidence type="ECO:0000259" key="3">
    <source>
        <dbReference type="Pfam" id="PF16861"/>
    </source>
</evidence>
<reference evidence="5" key="1">
    <citation type="submission" date="2017-09" db="EMBL/GenBank/DDBJ databases">
        <title>The Reconstruction of 2,631 Draft Metagenome-Assembled Genomes from the Global Oceans.</title>
        <authorList>
            <person name="Tully B.J."/>
            <person name="Graham E.D."/>
            <person name="Heidelberg J.F."/>
        </authorList>
    </citation>
    <scope>NUCLEOTIDE SEQUENCE [LARGE SCALE GENOMIC DNA]</scope>
</reference>
<evidence type="ECO:0000259" key="2">
    <source>
        <dbReference type="Pfam" id="PF02543"/>
    </source>
</evidence>
<accession>A0A2D6M0S5</accession>
<dbReference type="PANTHER" id="PTHR34847:SF1">
    <property type="entry name" value="NODULATION PROTEIN U"/>
    <property type="match status" value="1"/>
</dbReference>
<comment type="similarity">
    <text evidence="1">Belongs to the NodU/CmcH family.</text>
</comment>
<dbReference type="Pfam" id="PF16861">
    <property type="entry name" value="Carbam_trans_C"/>
    <property type="match status" value="1"/>
</dbReference>
<dbReference type="EMBL" id="NZBU01000005">
    <property type="protein sequence ID" value="MAG22026.1"/>
    <property type="molecule type" value="Genomic_DNA"/>
</dbReference>
<dbReference type="InterPro" id="IPR031730">
    <property type="entry name" value="Carbam_trans_C"/>
</dbReference>
<evidence type="ECO:0000313" key="5">
    <source>
        <dbReference type="Proteomes" id="UP000226592"/>
    </source>
</evidence>
<dbReference type="Pfam" id="PF02543">
    <property type="entry name" value="Carbam_trans_N"/>
    <property type="match status" value="1"/>
</dbReference>
<organism evidence="4 5">
    <name type="scientific">Candidatus Iainarchaeum sp</name>
    <dbReference type="NCBI Taxonomy" id="3101447"/>
    <lineage>
        <taxon>Archaea</taxon>
        <taxon>Candidatus Iainarchaeota</taxon>
        <taxon>Candidatus Iainarchaeia</taxon>
        <taxon>Candidatus Iainarchaeales</taxon>
        <taxon>Candidatus Iainarchaeaceae</taxon>
        <taxon>Candidatus Iainarchaeum</taxon>
    </lineage>
</organism>
<dbReference type="PANTHER" id="PTHR34847">
    <property type="entry name" value="NODULATION PROTEIN U"/>
    <property type="match status" value="1"/>
</dbReference>
<dbReference type="Proteomes" id="UP000226592">
    <property type="component" value="Unassembled WGS sequence"/>
</dbReference>
<dbReference type="InterPro" id="IPR003696">
    <property type="entry name" value="Carbtransf_dom"/>
</dbReference>
<comment type="caution">
    <text evidence="4">The sequence shown here is derived from an EMBL/GenBank/DDBJ whole genome shotgun (WGS) entry which is preliminary data.</text>
</comment>
<feature type="domain" description="Carbamoyltransferase C-terminal" evidence="3">
    <location>
        <begin position="390"/>
        <end position="563"/>
    </location>
</feature>
<dbReference type="InterPro" id="IPR038152">
    <property type="entry name" value="Carbam_trans_C_sf"/>
</dbReference>
<dbReference type="CDD" id="cd24098">
    <property type="entry name" value="ASKHA_NBD_TobZ_N"/>
    <property type="match status" value="1"/>
</dbReference>
<dbReference type="InterPro" id="IPR043129">
    <property type="entry name" value="ATPase_NBD"/>
</dbReference>
<gene>
    <name evidence="4" type="ORF">CL943_01795</name>
</gene>
<protein>
    <recommendedName>
        <fullName evidence="6">Carbamoyltransferase</fullName>
    </recommendedName>
</protein>
<dbReference type="SUPFAM" id="SSF53067">
    <property type="entry name" value="Actin-like ATPase domain"/>
    <property type="match status" value="1"/>
</dbReference>
<dbReference type="Gene3D" id="3.90.870.20">
    <property type="entry name" value="Carbamoyltransferase, C-terminal domain"/>
    <property type="match status" value="1"/>
</dbReference>
<dbReference type="InterPro" id="IPR051338">
    <property type="entry name" value="NodU/CmcH_Carbamoyltrnsfr"/>
</dbReference>
<sequence>MDIIGIGCYYHDSSACLIRNGKLIAAAQEERFSRKKHDLGFPTKAIEYCLKEGKTNMGKVDYVAFYEKPFLKFERLLYQFIETFPKSYSAFVQSLPPWLSERLLIKSVVQDMGFKGKMLFPEHHLSHAASSFLVSPFKSAAIFTVDGVGEWSTTTLGKGYDNEIKILKEIQFPHSLGLLYSAVTAYLGFRVNNSEYKVMGLAPYGKPKYVDKFRKVIDIKEDGSFALDMDYFTYHYKMSMPSNKFVDLFGEQRQNDGPITQYHKDLAMSLQKITEEAVFNSLNYLHGITGEENLCMAGGVALNSVANGKIIRNTPFKNVWIQPAAGDAGGSVGAAYYVYNSVLGNKRNFVFNDAFLGPGYSDKQIESFLKKEKINYTKFKSRQGLLKTSADMLVDEKVIGWFQGRMEWGPRALGARSILASPLRSEMKNVLNLKVKHREYFRPFAPVICDTDVETFFESDKPLPAPAYYMQMVWPIKKDKRKLVPAVTHVDGSGRLQVIRRNQNSLYYDVIKEFGKRTKVPILVNTSYNIRGEPIVCTPEQGYVCMMGTGIDAMVAGSFLVERDKNLRDAWDSENKAKAFGN</sequence>
<evidence type="ECO:0000313" key="4">
    <source>
        <dbReference type="EMBL" id="MAG22026.1"/>
    </source>
</evidence>
<dbReference type="GO" id="GO:0003824">
    <property type="term" value="F:catalytic activity"/>
    <property type="evidence" value="ECO:0007669"/>
    <property type="project" value="InterPro"/>
</dbReference>
<dbReference type="AlphaFoldDB" id="A0A2D6M0S5"/>
<name>A0A2D6M0S5_9ARCH</name>